<sequence length="246" mass="28543">MNRVVGKIEVPEDEVKLWWPNGYGEQNLYDVTILIFVNGETLKSETIQVGFRTVELIQDYVDPNDILRGRHFYFKVNGVPIFLKGSNWIPVSSFPARNFTSRMEFLLESAREIGMNALRVSGIGRFEAEEFYRMADQKGILLWHDLMFACALYPIDRHFLASVKREITTHITRIKNHPSILVWSGNNENELAIRQRWWDIGSYPMSQQIKDYITLYKEIIKPLVARLDNSRPFLLSSPSNGVQTEA</sequence>
<dbReference type="EMBL" id="AZBU02000009">
    <property type="protein sequence ID" value="TKR65429.1"/>
    <property type="molecule type" value="Genomic_DNA"/>
</dbReference>
<dbReference type="GO" id="GO:0006516">
    <property type="term" value="P:glycoprotein catabolic process"/>
    <property type="evidence" value="ECO:0007669"/>
    <property type="project" value="TreeGrafter"/>
</dbReference>
<feature type="domain" description="Glycoside hydrolase family 2 immunoglobulin-like beta-sandwich" evidence="3">
    <location>
        <begin position="13"/>
        <end position="52"/>
    </location>
</feature>
<dbReference type="AlphaFoldDB" id="A0A4U5M8X0"/>
<reference evidence="5 6" key="2">
    <citation type="journal article" date="2019" name="G3 (Bethesda)">
        <title>Hybrid Assembly of the Genome of the Entomopathogenic Nematode Steinernema carpocapsae Identifies the X-Chromosome.</title>
        <authorList>
            <person name="Serra L."/>
            <person name="Macchietto M."/>
            <person name="Macias-Munoz A."/>
            <person name="McGill C.J."/>
            <person name="Rodriguez I.M."/>
            <person name="Rodriguez B."/>
            <person name="Murad R."/>
            <person name="Mortazavi A."/>
        </authorList>
    </citation>
    <scope>NUCLEOTIDE SEQUENCE [LARGE SCALE GENOMIC DNA]</scope>
    <source>
        <strain evidence="5 6">ALL</strain>
    </source>
</reference>
<evidence type="ECO:0000256" key="2">
    <source>
        <dbReference type="ARBA" id="ARBA00023295"/>
    </source>
</evidence>
<dbReference type="PANTHER" id="PTHR43730:SF1">
    <property type="entry name" value="BETA-MANNOSIDASE"/>
    <property type="match status" value="1"/>
</dbReference>
<dbReference type="InterPro" id="IPR006103">
    <property type="entry name" value="Glyco_hydro_2_cat"/>
</dbReference>
<evidence type="ECO:0000259" key="3">
    <source>
        <dbReference type="Pfam" id="PF00703"/>
    </source>
</evidence>
<dbReference type="Gene3D" id="3.20.20.80">
    <property type="entry name" value="Glycosidases"/>
    <property type="match status" value="1"/>
</dbReference>
<dbReference type="InterPro" id="IPR017853">
    <property type="entry name" value="GH"/>
</dbReference>
<dbReference type="STRING" id="34508.A0A4U5M8X0"/>
<accession>A0A4U5M8X0</accession>
<name>A0A4U5M8X0_STECR</name>
<dbReference type="InterPro" id="IPR006102">
    <property type="entry name" value="Ig-like_GH2"/>
</dbReference>
<dbReference type="InterPro" id="IPR036156">
    <property type="entry name" value="Beta-gal/glucu_dom_sf"/>
</dbReference>
<reference evidence="5 6" key="1">
    <citation type="journal article" date="2015" name="Genome Biol.">
        <title>Comparative genomics of Steinernema reveals deeply conserved gene regulatory networks.</title>
        <authorList>
            <person name="Dillman A.R."/>
            <person name="Macchietto M."/>
            <person name="Porter C.F."/>
            <person name="Rogers A."/>
            <person name="Williams B."/>
            <person name="Antoshechkin I."/>
            <person name="Lee M.M."/>
            <person name="Goodwin Z."/>
            <person name="Lu X."/>
            <person name="Lewis E.E."/>
            <person name="Goodrich-Blair H."/>
            <person name="Stock S.P."/>
            <person name="Adams B.J."/>
            <person name="Sternberg P.W."/>
            <person name="Mortazavi A."/>
        </authorList>
    </citation>
    <scope>NUCLEOTIDE SEQUENCE [LARGE SCALE GENOMIC DNA]</scope>
    <source>
        <strain evidence="5 6">ALL</strain>
    </source>
</reference>
<dbReference type="PANTHER" id="PTHR43730">
    <property type="entry name" value="BETA-MANNOSIDASE"/>
    <property type="match status" value="1"/>
</dbReference>
<keyword evidence="6" id="KW-1185">Reference proteome</keyword>
<keyword evidence="2" id="KW-0378">Hydrolase</keyword>
<evidence type="ECO:0000259" key="4">
    <source>
        <dbReference type="Pfam" id="PF02836"/>
    </source>
</evidence>
<evidence type="ECO:0000256" key="1">
    <source>
        <dbReference type="ARBA" id="ARBA00022729"/>
    </source>
</evidence>
<protein>
    <recommendedName>
        <fullName evidence="7">Glycoside hydrolase family 2 immunoglobulin-like beta-sandwich domain-containing protein</fullName>
    </recommendedName>
</protein>
<organism evidence="5 6">
    <name type="scientific">Steinernema carpocapsae</name>
    <name type="common">Entomopathogenic nematode</name>
    <dbReference type="NCBI Taxonomy" id="34508"/>
    <lineage>
        <taxon>Eukaryota</taxon>
        <taxon>Metazoa</taxon>
        <taxon>Ecdysozoa</taxon>
        <taxon>Nematoda</taxon>
        <taxon>Chromadorea</taxon>
        <taxon>Rhabditida</taxon>
        <taxon>Tylenchina</taxon>
        <taxon>Panagrolaimomorpha</taxon>
        <taxon>Strongyloidoidea</taxon>
        <taxon>Steinernematidae</taxon>
        <taxon>Steinernema</taxon>
    </lineage>
</organism>
<dbReference type="GO" id="GO:0004567">
    <property type="term" value="F:beta-mannosidase activity"/>
    <property type="evidence" value="ECO:0007669"/>
    <property type="project" value="TreeGrafter"/>
</dbReference>
<comment type="caution">
    <text evidence="5">The sequence shown here is derived from an EMBL/GenBank/DDBJ whole genome shotgun (WGS) entry which is preliminary data.</text>
</comment>
<proteinExistence type="predicted"/>
<dbReference type="Gene3D" id="2.60.40.10">
    <property type="entry name" value="Immunoglobulins"/>
    <property type="match status" value="1"/>
</dbReference>
<feature type="domain" description="Glycoside hydrolase family 2 catalytic" evidence="4">
    <location>
        <begin position="74"/>
        <end position="204"/>
    </location>
</feature>
<evidence type="ECO:0000313" key="5">
    <source>
        <dbReference type="EMBL" id="TKR65429.1"/>
    </source>
</evidence>
<dbReference type="SUPFAM" id="SSF49303">
    <property type="entry name" value="beta-Galactosidase/glucuronidase domain"/>
    <property type="match status" value="1"/>
</dbReference>
<dbReference type="InterPro" id="IPR050887">
    <property type="entry name" value="Beta-mannosidase_GH2"/>
</dbReference>
<evidence type="ECO:0000313" key="6">
    <source>
        <dbReference type="Proteomes" id="UP000298663"/>
    </source>
</evidence>
<gene>
    <name evidence="5" type="ORF">L596_025834</name>
</gene>
<dbReference type="Pfam" id="PF02836">
    <property type="entry name" value="Glyco_hydro_2_C"/>
    <property type="match status" value="1"/>
</dbReference>
<dbReference type="GO" id="GO:0005975">
    <property type="term" value="P:carbohydrate metabolic process"/>
    <property type="evidence" value="ECO:0007669"/>
    <property type="project" value="InterPro"/>
</dbReference>
<dbReference type="Proteomes" id="UP000298663">
    <property type="component" value="Unassembled WGS sequence"/>
</dbReference>
<keyword evidence="1" id="KW-0732">Signal</keyword>
<dbReference type="Pfam" id="PF00703">
    <property type="entry name" value="Glyco_hydro_2"/>
    <property type="match status" value="1"/>
</dbReference>
<dbReference type="OrthoDB" id="2866996at2759"/>
<dbReference type="SUPFAM" id="SSF51445">
    <property type="entry name" value="(Trans)glycosidases"/>
    <property type="match status" value="1"/>
</dbReference>
<dbReference type="InterPro" id="IPR013783">
    <property type="entry name" value="Ig-like_fold"/>
</dbReference>
<evidence type="ECO:0008006" key="7">
    <source>
        <dbReference type="Google" id="ProtNLM"/>
    </source>
</evidence>
<keyword evidence="2" id="KW-0326">Glycosidase</keyword>